<accession>A0A1Y1XYB2</accession>
<dbReference type="Pfam" id="PF11958">
    <property type="entry name" value="DUF3472"/>
    <property type="match status" value="1"/>
</dbReference>
<keyword evidence="2" id="KW-1185">Reference proteome</keyword>
<dbReference type="Proteomes" id="UP000193498">
    <property type="component" value="Unassembled WGS sequence"/>
</dbReference>
<dbReference type="InterPro" id="IPR021862">
    <property type="entry name" value="DUF3472"/>
</dbReference>
<sequence length="381" mass="43265">MWVYPGMNKKITGFYTSLEVPTGYDPPTTYWCVAAWYLGYFGVQVLPDGSHALIMAEWNDKQKSPRIDLAIPHGRIEQCEEKCPEGAMAHVLIPGHAWQTGVKYDFKVEVDFNGTNEIFHSYFFTEDHWELIAQITAPNYGRNGMGYLYQFLENWLSNYDQERIGIYSNQHFRYEGDSGWYPAASISPNKNANKAHPEYYTDAVPLKEGNGMMLKLDGTQPGSKNGWFYYPTFHINTTNMSPPPNNPPPLHGKHTVTVVETYVGYKRFTDSAVTTTTTKKQWHTVQIEPTITLKETLLDTTLQTETIHRTRTQLTTFTPTTDTRNEFATVTEILTDTTVLGQPTTSTSTVTNERVETQNLTIFETVQPTVTAPRVLVTTVL</sequence>
<evidence type="ECO:0000313" key="1">
    <source>
        <dbReference type="EMBL" id="ORX90729.1"/>
    </source>
</evidence>
<organism evidence="1 2">
    <name type="scientific">Basidiobolus meristosporus CBS 931.73</name>
    <dbReference type="NCBI Taxonomy" id="1314790"/>
    <lineage>
        <taxon>Eukaryota</taxon>
        <taxon>Fungi</taxon>
        <taxon>Fungi incertae sedis</taxon>
        <taxon>Zoopagomycota</taxon>
        <taxon>Entomophthoromycotina</taxon>
        <taxon>Basidiobolomycetes</taxon>
        <taxon>Basidiobolales</taxon>
        <taxon>Basidiobolaceae</taxon>
        <taxon>Basidiobolus</taxon>
    </lineage>
</organism>
<protein>
    <submittedName>
        <fullName evidence="1">Uncharacterized protein</fullName>
    </submittedName>
</protein>
<dbReference type="InParanoid" id="A0A1Y1XYB2"/>
<evidence type="ECO:0000313" key="2">
    <source>
        <dbReference type="Proteomes" id="UP000193498"/>
    </source>
</evidence>
<reference evidence="1 2" key="1">
    <citation type="submission" date="2016-07" db="EMBL/GenBank/DDBJ databases">
        <title>Pervasive Adenine N6-methylation of Active Genes in Fungi.</title>
        <authorList>
            <consortium name="DOE Joint Genome Institute"/>
            <person name="Mondo S.J."/>
            <person name="Dannebaum R.O."/>
            <person name="Kuo R.C."/>
            <person name="Labutti K."/>
            <person name="Haridas S."/>
            <person name="Kuo A."/>
            <person name="Salamov A."/>
            <person name="Ahrendt S.R."/>
            <person name="Lipzen A."/>
            <person name="Sullivan W."/>
            <person name="Andreopoulos W.B."/>
            <person name="Clum A."/>
            <person name="Lindquist E."/>
            <person name="Daum C."/>
            <person name="Ramamoorthy G.K."/>
            <person name="Gryganskyi A."/>
            <person name="Culley D."/>
            <person name="Magnuson J.K."/>
            <person name="James T.Y."/>
            <person name="O'Malley M.A."/>
            <person name="Stajich J.E."/>
            <person name="Spatafora J.W."/>
            <person name="Visel A."/>
            <person name="Grigoriev I.V."/>
        </authorList>
    </citation>
    <scope>NUCLEOTIDE SEQUENCE [LARGE SCALE GENOMIC DNA]</scope>
    <source>
        <strain evidence="1 2">CBS 931.73</strain>
    </source>
</reference>
<gene>
    <name evidence="1" type="ORF">K493DRAFT_317751</name>
</gene>
<name>A0A1Y1XYB2_9FUNG</name>
<dbReference type="OrthoDB" id="6338748at2759"/>
<dbReference type="AlphaFoldDB" id="A0A1Y1XYB2"/>
<proteinExistence type="predicted"/>
<dbReference type="EMBL" id="MCFE01000362">
    <property type="protein sequence ID" value="ORX90729.1"/>
    <property type="molecule type" value="Genomic_DNA"/>
</dbReference>
<comment type="caution">
    <text evidence="1">The sequence shown here is derived from an EMBL/GenBank/DDBJ whole genome shotgun (WGS) entry which is preliminary data.</text>
</comment>